<accession>A0AA39IU73</accession>
<dbReference type="AlphaFoldDB" id="A0AA39IU73"/>
<sequence length="276" mass="30252">MPATQILCPCNHCAKTPLGHDYQSTQLVQKHLKKYSNSRLKSSKATTTSTAEDLAVAIGGPASEALDTDSVNPEDGHHETQWPAPYLQQNSDSGNEDGPRAGDWFDWFNDAGDEDEYNPTNHLSPPAMPPSPRHSASPVQHEENQNSLPACGDTEFIPVSLPNVQEPQVDSNDGTPDLRYPAFHEKAHIQLAYLQAAIGNIYNGLSVKQATDQLNGTLDLHFIAGTLPTFPQLVQTLESAKCYLGIDPDEFITQYTACPKCWKHHSPAELQELDSP</sequence>
<protein>
    <submittedName>
        <fullName evidence="2">Uncharacterized protein</fullName>
    </submittedName>
</protein>
<organism evidence="2 3">
    <name type="scientific">Armillaria borealis</name>
    <dbReference type="NCBI Taxonomy" id="47425"/>
    <lineage>
        <taxon>Eukaryota</taxon>
        <taxon>Fungi</taxon>
        <taxon>Dikarya</taxon>
        <taxon>Basidiomycota</taxon>
        <taxon>Agaricomycotina</taxon>
        <taxon>Agaricomycetes</taxon>
        <taxon>Agaricomycetidae</taxon>
        <taxon>Agaricales</taxon>
        <taxon>Marasmiineae</taxon>
        <taxon>Physalacriaceae</taxon>
        <taxon>Armillaria</taxon>
    </lineage>
</organism>
<gene>
    <name evidence="2" type="ORF">EV421DRAFT_1913646</name>
</gene>
<evidence type="ECO:0000256" key="1">
    <source>
        <dbReference type="SAM" id="MobiDB-lite"/>
    </source>
</evidence>
<proteinExistence type="predicted"/>
<feature type="region of interest" description="Disordered" evidence="1">
    <location>
        <begin position="63"/>
        <end position="147"/>
    </location>
</feature>
<keyword evidence="3" id="KW-1185">Reference proteome</keyword>
<name>A0AA39IU73_9AGAR</name>
<dbReference type="Proteomes" id="UP001175226">
    <property type="component" value="Unassembled WGS sequence"/>
</dbReference>
<comment type="caution">
    <text evidence="2">The sequence shown here is derived from an EMBL/GenBank/DDBJ whole genome shotgun (WGS) entry which is preliminary data.</text>
</comment>
<evidence type="ECO:0000313" key="2">
    <source>
        <dbReference type="EMBL" id="KAK0429945.1"/>
    </source>
</evidence>
<dbReference type="EMBL" id="JAUEPT010000184">
    <property type="protein sequence ID" value="KAK0429945.1"/>
    <property type="molecule type" value="Genomic_DNA"/>
</dbReference>
<evidence type="ECO:0000313" key="3">
    <source>
        <dbReference type="Proteomes" id="UP001175226"/>
    </source>
</evidence>
<reference evidence="2" key="1">
    <citation type="submission" date="2023-06" db="EMBL/GenBank/DDBJ databases">
        <authorList>
            <consortium name="Lawrence Berkeley National Laboratory"/>
            <person name="Ahrendt S."/>
            <person name="Sahu N."/>
            <person name="Indic B."/>
            <person name="Wong-Bajracharya J."/>
            <person name="Merenyi Z."/>
            <person name="Ke H.-M."/>
            <person name="Monk M."/>
            <person name="Kocsube S."/>
            <person name="Drula E."/>
            <person name="Lipzen A."/>
            <person name="Balint B."/>
            <person name="Henrissat B."/>
            <person name="Andreopoulos B."/>
            <person name="Martin F.M."/>
            <person name="Harder C.B."/>
            <person name="Rigling D."/>
            <person name="Ford K.L."/>
            <person name="Foster G.D."/>
            <person name="Pangilinan J."/>
            <person name="Papanicolaou A."/>
            <person name="Barry K."/>
            <person name="LaButti K."/>
            <person name="Viragh M."/>
            <person name="Koriabine M."/>
            <person name="Yan M."/>
            <person name="Riley R."/>
            <person name="Champramary S."/>
            <person name="Plett K.L."/>
            <person name="Tsai I.J."/>
            <person name="Slot J."/>
            <person name="Sipos G."/>
            <person name="Plett J."/>
            <person name="Nagy L.G."/>
            <person name="Grigoriev I.V."/>
        </authorList>
    </citation>
    <scope>NUCLEOTIDE SEQUENCE</scope>
    <source>
        <strain evidence="2">FPL87.14</strain>
    </source>
</reference>